<proteinExistence type="predicted"/>
<protein>
    <submittedName>
        <fullName evidence="1">Uncharacterized protein</fullName>
    </submittedName>
</protein>
<comment type="caution">
    <text evidence="1">The sequence shown here is derived from an EMBL/GenBank/DDBJ whole genome shotgun (WGS) entry which is preliminary data.</text>
</comment>
<accession>A0A1E8E5M7</accession>
<dbReference type="AlphaFoldDB" id="A0A1E8E5M7"/>
<dbReference type="STRING" id="202956.BJN41_00015"/>
<dbReference type="RefSeq" id="WP_070151968.1">
    <property type="nucleotide sequence ID" value="NZ_MKQS01000001.1"/>
</dbReference>
<name>A0A1E8E5M7_9GAMM</name>
<reference evidence="1 2" key="1">
    <citation type="submission" date="2016-10" db="EMBL/GenBank/DDBJ databases">
        <title>Genome of airborne Acinetobacter sp. 5-2Ac02 in the hospital environment: Species near to Acinetobacter towneri.</title>
        <authorList>
            <person name="Barbosa B."/>
            <person name="Fernandez-Garcia L."/>
            <person name="Gato E."/>
            <person name="Leao R."/>
            <person name="Albano R."/>
            <person name="Fernandez B."/>
            <person name="Fernandez-Cuenca F."/>
            <person name="Marques E."/>
            <person name="Tomas M."/>
        </authorList>
    </citation>
    <scope>NUCLEOTIDE SEQUENCE [LARGE SCALE GENOMIC DNA]</scope>
    <source>
        <strain evidence="1 2">5-2Ac02</strain>
    </source>
</reference>
<evidence type="ECO:0000313" key="1">
    <source>
        <dbReference type="EMBL" id="OFE44553.1"/>
    </source>
</evidence>
<dbReference type="Proteomes" id="UP000186931">
    <property type="component" value="Unassembled WGS sequence"/>
</dbReference>
<sequence>MEVVAYLQNADLLLEDEQGVAVIGGSYYVLSLGDRLYLRQQIDALAKIYQVQITFTSAEHCMLHEDEIQVKFEGSREQLQHYLQATTVH</sequence>
<gene>
    <name evidence="1" type="ORF">BJN41_00015</name>
</gene>
<dbReference type="EMBL" id="MKQS01000001">
    <property type="protein sequence ID" value="OFE44553.1"/>
    <property type="molecule type" value="Genomic_DNA"/>
</dbReference>
<dbReference type="eggNOG" id="ENOG5032NYY">
    <property type="taxonomic scope" value="Bacteria"/>
</dbReference>
<organism evidence="1 2">
    <name type="scientific">Acinetobacter towneri</name>
    <dbReference type="NCBI Taxonomy" id="202956"/>
    <lineage>
        <taxon>Bacteria</taxon>
        <taxon>Pseudomonadati</taxon>
        <taxon>Pseudomonadota</taxon>
        <taxon>Gammaproteobacteria</taxon>
        <taxon>Moraxellales</taxon>
        <taxon>Moraxellaceae</taxon>
        <taxon>Acinetobacter</taxon>
    </lineage>
</organism>
<evidence type="ECO:0000313" key="2">
    <source>
        <dbReference type="Proteomes" id="UP000186931"/>
    </source>
</evidence>